<evidence type="ECO:0000313" key="3">
    <source>
        <dbReference type="EMBL" id="KAL3278972.1"/>
    </source>
</evidence>
<comment type="caution">
    <text evidence="3">The sequence shown here is derived from an EMBL/GenBank/DDBJ whole genome shotgun (WGS) entry which is preliminary data.</text>
</comment>
<feature type="compositionally biased region" description="Low complexity" evidence="1">
    <location>
        <begin position="630"/>
        <end position="639"/>
    </location>
</feature>
<feature type="compositionally biased region" description="Basic and acidic residues" evidence="1">
    <location>
        <begin position="594"/>
        <end position="604"/>
    </location>
</feature>
<sequence length="668" mass="74431">MWMALVFVCGFFTLVTSLAFCLCWKKKQSECELTGVGGLVTKKNPDENVNHLPSADITVIDGVSNGQDVNKRATLPTNTRRSLPDIPLEHENVNWEPTIDNSSEHYATVEQYQSSTKRHTLANGVEARHSLSQQSSLSQADFSPYERVKYDKINSREHPYEQLQPTTSQCSRLENEEIPEESSVTQRPDPSPDEMRATRGSIGANSVDILAASAVAGSVAASPDLPYMTPPVAQTHFSGDSQDSSRYTSISVREPLSNIKSQTVETAKKRELDPHYSTVSDDSDDVYTTIRDPNQIYAHGSETYARIPPGPIVVEAEINQSVSRSSHSDDTNREVSERSRQPVPPSVDSLKYVTHTRPQTHSRQGSSSSSTNIGSPKPEKRQANSPLPPPPPTLSSEENSSLPRNIDDLYAKVQKNKSKTVSEEEPQLDKVIPEASTSSIEEGKRMELKKFQGHNYETLRRPNSFTEPDYTTIKHEEPGYESITDTDSGYEIVKDNLKQEQRREEMNDFYSVVNKKGRNDKAQEDCLNEPNYETVPSGSILEFPYSGLKSSGSESDPNYESVSHDDPKYERVKCPEEPPYEKVNSVPVDYEEVDSNRGDADTFKQKNKSSSSDSDSDSVMYTKIEDSSTHKSNSSSSESSLKRSDLIKSGIVSDNTVDIHDENVIFEV</sequence>
<feature type="compositionally biased region" description="Basic and acidic residues" evidence="1">
    <location>
        <begin position="562"/>
        <end position="580"/>
    </location>
</feature>
<feature type="region of interest" description="Disordered" evidence="1">
    <location>
        <begin position="264"/>
        <end position="287"/>
    </location>
</feature>
<dbReference type="AlphaFoldDB" id="A0ABD2NKN9"/>
<evidence type="ECO:0000256" key="2">
    <source>
        <dbReference type="SAM" id="SignalP"/>
    </source>
</evidence>
<feature type="compositionally biased region" description="Basic and acidic residues" evidence="1">
    <location>
        <begin position="657"/>
        <end position="668"/>
    </location>
</feature>
<accession>A0ABD2NKN9</accession>
<keyword evidence="4" id="KW-1185">Reference proteome</keyword>
<feature type="region of interest" description="Disordered" evidence="1">
    <location>
        <begin position="153"/>
        <end position="199"/>
    </location>
</feature>
<evidence type="ECO:0000256" key="1">
    <source>
        <dbReference type="SAM" id="MobiDB-lite"/>
    </source>
</evidence>
<organism evidence="3 4">
    <name type="scientific">Cryptolaemus montrouzieri</name>
    <dbReference type="NCBI Taxonomy" id="559131"/>
    <lineage>
        <taxon>Eukaryota</taxon>
        <taxon>Metazoa</taxon>
        <taxon>Ecdysozoa</taxon>
        <taxon>Arthropoda</taxon>
        <taxon>Hexapoda</taxon>
        <taxon>Insecta</taxon>
        <taxon>Pterygota</taxon>
        <taxon>Neoptera</taxon>
        <taxon>Endopterygota</taxon>
        <taxon>Coleoptera</taxon>
        <taxon>Polyphaga</taxon>
        <taxon>Cucujiformia</taxon>
        <taxon>Coccinelloidea</taxon>
        <taxon>Coccinellidae</taxon>
        <taxon>Scymninae</taxon>
        <taxon>Scymnini</taxon>
        <taxon>Cryptolaemus</taxon>
    </lineage>
</organism>
<keyword evidence="2" id="KW-0732">Signal</keyword>
<feature type="signal peptide" evidence="2">
    <location>
        <begin position="1"/>
        <end position="17"/>
    </location>
</feature>
<protein>
    <submittedName>
        <fullName evidence="3">Uncharacterized protein</fullName>
    </submittedName>
</protein>
<feature type="compositionally biased region" description="Polar residues" evidence="1">
    <location>
        <begin position="356"/>
        <end position="365"/>
    </location>
</feature>
<feature type="region of interest" description="Disordered" evidence="1">
    <location>
        <begin position="320"/>
        <end position="446"/>
    </location>
</feature>
<feature type="compositionally biased region" description="Polar residues" evidence="1">
    <location>
        <begin position="548"/>
        <end position="561"/>
    </location>
</feature>
<proteinExistence type="predicted"/>
<feature type="compositionally biased region" description="Basic and acidic residues" evidence="1">
    <location>
        <begin position="326"/>
        <end position="340"/>
    </location>
</feature>
<gene>
    <name evidence="3" type="ORF">HHI36_016490</name>
</gene>
<feature type="compositionally biased region" description="Low complexity" evidence="1">
    <location>
        <begin position="394"/>
        <end position="403"/>
    </location>
</feature>
<evidence type="ECO:0000313" key="4">
    <source>
        <dbReference type="Proteomes" id="UP001516400"/>
    </source>
</evidence>
<reference evidence="3 4" key="1">
    <citation type="journal article" date="2021" name="BMC Biol.">
        <title>Horizontally acquired antibacterial genes associated with adaptive radiation of ladybird beetles.</title>
        <authorList>
            <person name="Li H.S."/>
            <person name="Tang X.F."/>
            <person name="Huang Y.H."/>
            <person name="Xu Z.Y."/>
            <person name="Chen M.L."/>
            <person name="Du X.Y."/>
            <person name="Qiu B.Y."/>
            <person name="Chen P.T."/>
            <person name="Zhang W."/>
            <person name="Slipinski A."/>
            <person name="Escalona H.E."/>
            <person name="Waterhouse R.M."/>
            <person name="Zwick A."/>
            <person name="Pang H."/>
        </authorList>
    </citation>
    <scope>NUCLEOTIDE SEQUENCE [LARGE SCALE GENOMIC DNA]</scope>
    <source>
        <strain evidence="3">SYSU2018</strain>
    </source>
</reference>
<dbReference type="EMBL" id="JABFTP020000124">
    <property type="protein sequence ID" value="KAL3278972.1"/>
    <property type="molecule type" value="Genomic_DNA"/>
</dbReference>
<feature type="compositionally biased region" description="Polar residues" evidence="1">
    <location>
        <begin position="163"/>
        <end position="172"/>
    </location>
</feature>
<feature type="chain" id="PRO_5044885781" evidence="2">
    <location>
        <begin position="18"/>
        <end position="668"/>
    </location>
</feature>
<dbReference type="Proteomes" id="UP001516400">
    <property type="component" value="Unassembled WGS sequence"/>
</dbReference>
<name>A0ABD2NKN9_9CUCU</name>
<feature type="region of interest" description="Disordered" evidence="1">
    <location>
        <begin position="513"/>
        <end position="668"/>
    </location>
</feature>